<dbReference type="CDD" id="cd06261">
    <property type="entry name" value="TM_PBP2"/>
    <property type="match status" value="1"/>
</dbReference>
<comment type="caution">
    <text evidence="9">The sequence shown here is derived from an EMBL/GenBank/DDBJ whole genome shotgun (WGS) entry which is preliminary data.</text>
</comment>
<dbReference type="Pfam" id="PF00528">
    <property type="entry name" value="BPD_transp_1"/>
    <property type="match status" value="1"/>
</dbReference>
<feature type="transmembrane region" description="Helical" evidence="7">
    <location>
        <begin position="266"/>
        <end position="286"/>
    </location>
</feature>
<evidence type="ECO:0000256" key="6">
    <source>
        <dbReference type="ARBA" id="ARBA00023136"/>
    </source>
</evidence>
<dbReference type="PANTHER" id="PTHR30193">
    <property type="entry name" value="ABC TRANSPORTER PERMEASE PROTEIN"/>
    <property type="match status" value="1"/>
</dbReference>
<keyword evidence="3" id="KW-1003">Cell membrane</keyword>
<dbReference type="GO" id="GO:0055085">
    <property type="term" value="P:transmembrane transport"/>
    <property type="evidence" value="ECO:0007669"/>
    <property type="project" value="InterPro"/>
</dbReference>
<feature type="transmembrane region" description="Helical" evidence="7">
    <location>
        <begin position="218"/>
        <end position="235"/>
    </location>
</feature>
<feature type="transmembrane region" description="Helical" evidence="7">
    <location>
        <begin position="108"/>
        <end position="128"/>
    </location>
</feature>
<dbReference type="InterPro" id="IPR051393">
    <property type="entry name" value="ABC_transporter_permease"/>
</dbReference>
<comment type="similarity">
    <text evidence="7">Belongs to the binding-protein-dependent transport system permease family.</text>
</comment>
<evidence type="ECO:0000259" key="8">
    <source>
        <dbReference type="PROSITE" id="PS50928"/>
    </source>
</evidence>
<dbReference type="AlphaFoldDB" id="A0A178IHI4"/>
<evidence type="ECO:0000256" key="7">
    <source>
        <dbReference type="RuleBase" id="RU363032"/>
    </source>
</evidence>
<evidence type="ECO:0000256" key="3">
    <source>
        <dbReference type="ARBA" id="ARBA00022475"/>
    </source>
</evidence>
<evidence type="ECO:0000256" key="4">
    <source>
        <dbReference type="ARBA" id="ARBA00022692"/>
    </source>
</evidence>
<dbReference type="OrthoDB" id="9773727at2"/>
<keyword evidence="5 7" id="KW-1133">Transmembrane helix</keyword>
<keyword evidence="2 7" id="KW-0813">Transport</keyword>
<feature type="transmembrane region" description="Helical" evidence="7">
    <location>
        <begin position="12"/>
        <end position="32"/>
    </location>
</feature>
<dbReference type="PANTHER" id="PTHR30193:SF37">
    <property type="entry name" value="INNER MEMBRANE ABC TRANSPORTER PERMEASE PROTEIN YCJO"/>
    <property type="match status" value="1"/>
</dbReference>
<organism evidence="9 10">
    <name type="scientific">Termitidicoccus mucosus</name>
    <dbReference type="NCBI Taxonomy" id="1184151"/>
    <lineage>
        <taxon>Bacteria</taxon>
        <taxon>Pseudomonadati</taxon>
        <taxon>Verrucomicrobiota</taxon>
        <taxon>Opitutia</taxon>
        <taxon>Opitutales</taxon>
        <taxon>Opitutaceae</taxon>
        <taxon>Termitidicoccus</taxon>
    </lineage>
</organism>
<dbReference type="InterPro" id="IPR000515">
    <property type="entry name" value="MetI-like"/>
</dbReference>
<dbReference type="Gene3D" id="1.10.3720.10">
    <property type="entry name" value="MetI-like"/>
    <property type="match status" value="1"/>
</dbReference>
<evidence type="ECO:0000256" key="2">
    <source>
        <dbReference type="ARBA" id="ARBA00022448"/>
    </source>
</evidence>
<comment type="subcellular location">
    <subcellularLocation>
        <location evidence="1 7">Cell membrane</location>
        <topology evidence="1 7">Multi-pass membrane protein</topology>
    </subcellularLocation>
</comment>
<name>A0A178IHI4_9BACT</name>
<evidence type="ECO:0000256" key="1">
    <source>
        <dbReference type="ARBA" id="ARBA00004651"/>
    </source>
</evidence>
<dbReference type="PROSITE" id="PS50928">
    <property type="entry name" value="ABC_TM1"/>
    <property type="match status" value="1"/>
</dbReference>
<reference evidence="9 10" key="1">
    <citation type="submission" date="2016-01" db="EMBL/GenBank/DDBJ databases">
        <title>High potential of lignocellulose degradation of a new Verrucomicrobia species.</title>
        <authorList>
            <person name="Wang Y."/>
            <person name="Shi Y."/>
            <person name="Qiu Z."/>
            <person name="Liu S."/>
            <person name="Yang H."/>
        </authorList>
    </citation>
    <scope>NUCLEOTIDE SEQUENCE [LARGE SCALE GENOMIC DNA]</scope>
    <source>
        <strain evidence="9 10">TSB47</strain>
    </source>
</reference>
<dbReference type="STRING" id="1184151.AW736_17100"/>
<evidence type="ECO:0000313" key="10">
    <source>
        <dbReference type="Proteomes" id="UP000078486"/>
    </source>
</evidence>
<proteinExistence type="inferred from homology"/>
<dbReference type="GO" id="GO:0005886">
    <property type="term" value="C:plasma membrane"/>
    <property type="evidence" value="ECO:0007669"/>
    <property type="project" value="UniProtKB-SubCell"/>
</dbReference>
<keyword evidence="10" id="KW-1185">Reference proteome</keyword>
<dbReference type="SUPFAM" id="SSF160964">
    <property type="entry name" value="MalF N-terminal region-like"/>
    <property type="match status" value="1"/>
</dbReference>
<dbReference type="Proteomes" id="UP000078486">
    <property type="component" value="Unassembled WGS sequence"/>
</dbReference>
<sequence length="296" mass="32724">MTAWQRKRGRAAPWFLLPACALLAVFVVWPLLRAGWWSFTNADLLSPERAEFAGADNYAGLAGDARFQRAFGNTLLFALLVVPVQTVLAFFLALWVNRPEPAWRWLRGVFFVPVVVSMPVLAVLWTLLYQPEQGGETGLLNAALGVFGVPPQAWLRDPALALPAIAFMSVWQGAGLQMMVFLAGLQNVPKELLEAARIDGASGWQRVRHVIVPSMRNTIIFVVTVTTILAFRIFVQPYLMTRGGPGNSTLSLIQSVYETTFVSQDLGRACAAALVFLALVGGLTWLQRRLAREERE</sequence>
<feature type="domain" description="ABC transmembrane type-1" evidence="8">
    <location>
        <begin position="71"/>
        <end position="287"/>
    </location>
</feature>
<keyword evidence="4 7" id="KW-0812">Transmembrane</keyword>
<accession>A0A178IHI4</accession>
<dbReference type="InterPro" id="IPR035906">
    <property type="entry name" value="MetI-like_sf"/>
</dbReference>
<evidence type="ECO:0000256" key="5">
    <source>
        <dbReference type="ARBA" id="ARBA00022989"/>
    </source>
</evidence>
<dbReference type="RefSeq" id="WP_068771499.1">
    <property type="nucleotide sequence ID" value="NZ_CP109796.1"/>
</dbReference>
<feature type="transmembrane region" description="Helical" evidence="7">
    <location>
        <begin position="160"/>
        <end position="183"/>
    </location>
</feature>
<gene>
    <name evidence="9" type="ORF">AW736_17100</name>
</gene>
<feature type="transmembrane region" description="Helical" evidence="7">
    <location>
        <begin position="75"/>
        <end position="96"/>
    </location>
</feature>
<evidence type="ECO:0000313" key="9">
    <source>
        <dbReference type="EMBL" id="OAM88549.1"/>
    </source>
</evidence>
<dbReference type="EMBL" id="LRRQ01000127">
    <property type="protein sequence ID" value="OAM88549.1"/>
    <property type="molecule type" value="Genomic_DNA"/>
</dbReference>
<keyword evidence="6 7" id="KW-0472">Membrane</keyword>
<dbReference type="SUPFAM" id="SSF161098">
    <property type="entry name" value="MetI-like"/>
    <property type="match status" value="1"/>
</dbReference>
<protein>
    <submittedName>
        <fullName evidence="9">ABC transporter permease</fullName>
    </submittedName>
</protein>